<evidence type="ECO:0000313" key="2">
    <source>
        <dbReference type="EMBL" id="KIL62871.1"/>
    </source>
</evidence>
<proteinExistence type="predicted"/>
<dbReference type="AlphaFoldDB" id="A0A0C2X160"/>
<evidence type="ECO:0000256" key="1">
    <source>
        <dbReference type="SAM" id="SignalP"/>
    </source>
</evidence>
<accession>A0A0C2X160</accession>
<name>A0A0C2X160_AMAMK</name>
<feature type="signal peptide" evidence="1">
    <location>
        <begin position="1"/>
        <end position="22"/>
    </location>
</feature>
<reference evidence="2 3" key="1">
    <citation type="submission" date="2014-04" db="EMBL/GenBank/DDBJ databases">
        <title>Evolutionary Origins and Diversification of the Mycorrhizal Mutualists.</title>
        <authorList>
            <consortium name="DOE Joint Genome Institute"/>
            <consortium name="Mycorrhizal Genomics Consortium"/>
            <person name="Kohler A."/>
            <person name="Kuo A."/>
            <person name="Nagy L.G."/>
            <person name="Floudas D."/>
            <person name="Copeland A."/>
            <person name="Barry K.W."/>
            <person name="Cichocki N."/>
            <person name="Veneault-Fourrey C."/>
            <person name="LaButti K."/>
            <person name="Lindquist E.A."/>
            <person name="Lipzen A."/>
            <person name="Lundell T."/>
            <person name="Morin E."/>
            <person name="Murat C."/>
            <person name="Riley R."/>
            <person name="Ohm R."/>
            <person name="Sun H."/>
            <person name="Tunlid A."/>
            <person name="Henrissat B."/>
            <person name="Grigoriev I.V."/>
            <person name="Hibbett D.S."/>
            <person name="Martin F."/>
        </authorList>
    </citation>
    <scope>NUCLEOTIDE SEQUENCE [LARGE SCALE GENOMIC DNA]</scope>
    <source>
        <strain evidence="2 3">Koide BX008</strain>
    </source>
</reference>
<protein>
    <submittedName>
        <fullName evidence="2">Uncharacterized protein</fullName>
    </submittedName>
</protein>
<dbReference type="HOGENOM" id="CLU_2757271_0_0_1"/>
<dbReference type="EMBL" id="KN818265">
    <property type="protein sequence ID" value="KIL62871.1"/>
    <property type="molecule type" value="Genomic_DNA"/>
</dbReference>
<dbReference type="InParanoid" id="A0A0C2X160"/>
<organism evidence="2 3">
    <name type="scientific">Amanita muscaria (strain Koide BX008)</name>
    <dbReference type="NCBI Taxonomy" id="946122"/>
    <lineage>
        <taxon>Eukaryota</taxon>
        <taxon>Fungi</taxon>
        <taxon>Dikarya</taxon>
        <taxon>Basidiomycota</taxon>
        <taxon>Agaricomycotina</taxon>
        <taxon>Agaricomycetes</taxon>
        <taxon>Agaricomycetidae</taxon>
        <taxon>Agaricales</taxon>
        <taxon>Pluteineae</taxon>
        <taxon>Amanitaceae</taxon>
        <taxon>Amanita</taxon>
    </lineage>
</organism>
<feature type="chain" id="PRO_5002158635" evidence="1">
    <location>
        <begin position="23"/>
        <end position="70"/>
    </location>
</feature>
<gene>
    <name evidence="2" type="ORF">M378DRAFT_738562</name>
</gene>
<dbReference type="OrthoDB" id="3025387at2759"/>
<keyword evidence="1" id="KW-0732">Signal</keyword>
<evidence type="ECO:0000313" key="3">
    <source>
        <dbReference type="Proteomes" id="UP000054549"/>
    </source>
</evidence>
<dbReference type="Proteomes" id="UP000054549">
    <property type="component" value="Unassembled WGS sequence"/>
</dbReference>
<keyword evidence="3" id="KW-1185">Reference proteome</keyword>
<sequence>MLATQFLRALPFALFFSSIVGATPTPSPRPTLVTAQRIYHEIVDVFPYIIDRTEVLAWTATPDPTPSNSA</sequence>